<keyword evidence="3" id="KW-1185">Reference proteome</keyword>
<name>A0A9P4QHI7_9PLEO</name>
<accession>A0A9P4QHI7</accession>
<evidence type="ECO:0000313" key="3">
    <source>
        <dbReference type="Proteomes" id="UP000799444"/>
    </source>
</evidence>
<reference evidence="2" key="1">
    <citation type="journal article" date="2020" name="Stud. Mycol.">
        <title>101 Dothideomycetes genomes: a test case for predicting lifestyles and emergence of pathogens.</title>
        <authorList>
            <person name="Haridas S."/>
            <person name="Albert R."/>
            <person name="Binder M."/>
            <person name="Bloem J."/>
            <person name="Labutti K."/>
            <person name="Salamov A."/>
            <person name="Andreopoulos B."/>
            <person name="Baker S."/>
            <person name="Barry K."/>
            <person name="Bills G."/>
            <person name="Bluhm B."/>
            <person name="Cannon C."/>
            <person name="Castanera R."/>
            <person name="Culley D."/>
            <person name="Daum C."/>
            <person name="Ezra D."/>
            <person name="Gonzalez J."/>
            <person name="Henrissat B."/>
            <person name="Kuo A."/>
            <person name="Liang C."/>
            <person name="Lipzen A."/>
            <person name="Lutzoni F."/>
            <person name="Magnuson J."/>
            <person name="Mondo S."/>
            <person name="Nolan M."/>
            <person name="Ohm R."/>
            <person name="Pangilinan J."/>
            <person name="Park H.-J."/>
            <person name="Ramirez L."/>
            <person name="Alfaro M."/>
            <person name="Sun H."/>
            <person name="Tritt A."/>
            <person name="Yoshinaga Y."/>
            <person name="Zwiers L.-H."/>
            <person name="Turgeon B."/>
            <person name="Goodwin S."/>
            <person name="Spatafora J."/>
            <person name="Crous P."/>
            <person name="Grigoriev I."/>
        </authorList>
    </citation>
    <scope>NUCLEOTIDE SEQUENCE</scope>
    <source>
        <strain evidence="2">CBS 125425</strain>
    </source>
</reference>
<feature type="signal peptide" evidence="1">
    <location>
        <begin position="1"/>
        <end position="24"/>
    </location>
</feature>
<dbReference type="Proteomes" id="UP000799444">
    <property type="component" value="Unassembled WGS sequence"/>
</dbReference>
<protein>
    <submittedName>
        <fullName evidence="2">Uncharacterized protein</fullName>
    </submittedName>
</protein>
<comment type="caution">
    <text evidence="2">The sequence shown here is derived from an EMBL/GenBank/DDBJ whole genome shotgun (WGS) entry which is preliminary data.</text>
</comment>
<evidence type="ECO:0000256" key="1">
    <source>
        <dbReference type="SAM" id="SignalP"/>
    </source>
</evidence>
<dbReference type="EMBL" id="ML996547">
    <property type="protein sequence ID" value="KAF2726395.1"/>
    <property type="molecule type" value="Genomic_DNA"/>
</dbReference>
<organism evidence="2 3">
    <name type="scientific">Polyplosphaeria fusca</name>
    <dbReference type="NCBI Taxonomy" id="682080"/>
    <lineage>
        <taxon>Eukaryota</taxon>
        <taxon>Fungi</taxon>
        <taxon>Dikarya</taxon>
        <taxon>Ascomycota</taxon>
        <taxon>Pezizomycotina</taxon>
        <taxon>Dothideomycetes</taxon>
        <taxon>Pleosporomycetidae</taxon>
        <taxon>Pleosporales</taxon>
        <taxon>Tetraplosphaeriaceae</taxon>
        <taxon>Polyplosphaeria</taxon>
    </lineage>
</organism>
<evidence type="ECO:0000313" key="2">
    <source>
        <dbReference type="EMBL" id="KAF2726395.1"/>
    </source>
</evidence>
<proteinExistence type="predicted"/>
<keyword evidence="1" id="KW-0732">Signal</keyword>
<feature type="chain" id="PRO_5040490712" evidence="1">
    <location>
        <begin position="25"/>
        <end position="92"/>
    </location>
</feature>
<gene>
    <name evidence="2" type="ORF">EJ04DRAFT_571331</name>
</gene>
<dbReference type="AlphaFoldDB" id="A0A9P4QHI7"/>
<sequence>MAPSTQPGLLVYAVALVLYWIAFSSPPSTFSPGRHVLGLILVSYDITLRLKRASNVEDVEVSGIGRLWLLRVVGTDTSSRMSGGTAAAASPY</sequence>